<feature type="compositionally biased region" description="Polar residues" evidence="1">
    <location>
        <begin position="320"/>
        <end position="355"/>
    </location>
</feature>
<dbReference type="EMBL" id="CAJOBB010000658">
    <property type="protein sequence ID" value="CAF3725208.1"/>
    <property type="molecule type" value="Genomic_DNA"/>
</dbReference>
<feature type="compositionally biased region" description="Polar residues" evidence="1">
    <location>
        <begin position="56"/>
        <end position="66"/>
    </location>
</feature>
<feature type="compositionally biased region" description="Polar residues" evidence="1">
    <location>
        <begin position="128"/>
        <end position="160"/>
    </location>
</feature>
<protein>
    <submittedName>
        <fullName evidence="2">Uncharacterized protein</fullName>
    </submittedName>
</protein>
<comment type="caution">
    <text evidence="2">The sequence shown here is derived from an EMBL/GenBank/DDBJ whole genome shotgun (WGS) entry which is preliminary data.</text>
</comment>
<feature type="compositionally biased region" description="Low complexity" evidence="1">
    <location>
        <begin position="67"/>
        <end position="76"/>
    </location>
</feature>
<evidence type="ECO:0000256" key="1">
    <source>
        <dbReference type="SAM" id="MobiDB-lite"/>
    </source>
</evidence>
<organism evidence="2 4">
    <name type="scientific">Adineta steineri</name>
    <dbReference type="NCBI Taxonomy" id="433720"/>
    <lineage>
        <taxon>Eukaryota</taxon>
        <taxon>Metazoa</taxon>
        <taxon>Spiralia</taxon>
        <taxon>Gnathifera</taxon>
        <taxon>Rotifera</taxon>
        <taxon>Eurotatoria</taxon>
        <taxon>Bdelloidea</taxon>
        <taxon>Adinetida</taxon>
        <taxon>Adinetidae</taxon>
        <taxon>Adineta</taxon>
    </lineage>
</organism>
<feature type="compositionally biased region" description="Polar residues" evidence="1">
    <location>
        <begin position="212"/>
        <end position="246"/>
    </location>
</feature>
<feature type="compositionally biased region" description="Basic and acidic residues" evidence="1">
    <location>
        <begin position="363"/>
        <end position="373"/>
    </location>
</feature>
<dbReference type="EMBL" id="CAJNOE010000016">
    <property type="protein sequence ID" value="CAF0735318.1"/>
    <property type="molecule type" value="Genomic_DNA"/>
</dbReference>
<feature type="compositionally biased region" description="Low complexity" evidence="1">
    <location>
        <begin position="404"/>
        <end position="428"/>
    </location>
</feature>
<sequence>MSSNSWNDFQHEHAGEGLDQTDMSEMYHADQDAGESSTELTSTTDINDTAEDLTNEDNNSAQTIEADSSPDNISSINDEETAESETDNGNEEISKSGNQWNDFQHEHAGEGLNQTDMSEMYHAEQDAGESSTELTSTADMNNTSEDLTNEDNNLAQTTEADCNPDNKSSINNENEENSKSGNQWNDYEHQHAGEGLHQTEMSNMYHAEQDAGESSNGLTSTTDMNDTSGGLTNDDNNLSQTTEAGSNPNNRPNIENENEENSKSGNQWNDFQHEHAGEGLSQADMSKLYHDKQNAQNPEHDTTLNSDTTETPVEHLDNRSIPSNNTLHMGAENVNTNPEEPSKNESTSKNNNDSIEVNPWNEFQREHKGEGKTSSELAEMYQEKYNKSSSPKLNSIDEHSIQCNGSSDNNINDVNNNLSDQSQNQLNDPPKNNSNNQINEELSSSFLQNKWNQFEHERKGQGLTHQQMTALYHQQHEQTTKNSQIDSAPSAANEWNQFEHEHKNKGLTNQQMAALYHQQHEQTNQNSQLDSVPSATNEWNRFEHEHKNKGLTNQQMAALYHQQQGQIINNIDKDSVECVSNDRNKLEYEQSNLKSYQQKQRVQKPKPAVKWNLFQRLYRDKHLTKQEIADKYNQFKENEQTFKWKDDYQLVLANDGKLTNPDSPVDSEAMKTGLFDEQYRLRRKGEIPYSVFYAKMVSMGITDRSKISSMHLNTTGSPSLRTANLRKYTYKQHAAVNTTRRDPDHILELQVIVPELRKEHLDDETFHMLRCLLNSESNIESRGVKVNRYIKGVANRGIARNRVKLVSSTFKQEEIQAQQADYLADICRKEGFLGAETVLRRAADKCNSLRSIHNQLMQLKANTTDPNEENERKRHLSESIHLYESKYGALTFFGSNLTEYRKKILDEAHCVQQ</sequence>
<feature type="region of interest" description="Disordered" evidence="1">
    <location>
        <begin position="294"/>
        <end position="438"/>
    </location>
</feature>
<evidence type="ECO:0000313" key="3">
    <source>
        <dbReference type="EMBL" id="CAF3725208.1"/>
    </source>
</evidence>
<dbReference type="AlphaFoldDB" id="A0A813NLB4"/>
<proteinExistence type="predicted"/>
<reference evidence="2" key="1">
    <citation type="submission" date="2021-02" db="EMBL/GenBank/DDBJ databases">
        <authorList>
            <person name="Nowell W R."/>
        </authorList>
    </citation>
    <scope>NUCLEOTIDE SEQUENCE</scope>
</reference>
<evidence type="ECO:0000313" key="4">
    <source>
        <dbReference type="Proteomes" id="UP000663860"/>
    </source>
</evidence>
<name>A0A813NLB4_9BILA</name>
<feature type="region of interest" description="Disordered" evidence="1">
    <location>
        <begin position="1"/>
        <end position="271"/>
    </location>
</feature>
<evidence type="ECO:0000313" key="2">
    <source>
        <dbReference type="EMBL" id="CAF0735318.1"/>
    </source>
</evidence>
<dbReference type="Proteomes" id="UP000663868">
    <property type="component" value="Unassembled WGS sequence"/>
</dbReference>
<accession>A0A813NLB4</accession>
<feature type="compositionally biased region" description="Polar residues" evidence="1">
    <location>
        <begin position="34"/>
        <end position="47"/>
    </location>
</feature>
<feature type="compositionally biased region" description="Acidic residues" evidence="1">
    <location>
        <begin position="77"/>
        <end position="90"/>
    </location>
</feature>
<dbReference type="Proteomes" id="UP000663860">
    <property type="component" value="Unassembled WGS sequence"/>
</dbReference>
<gene>
    <name evidence="2" type="ORF">IZO911_LOCUS3175</name>
    <name evidence="3" type="ORF">KXQ929_LOCUS12676</name>
</gene>